<reference evidence="2" key="1">
    <citation type="journal article" date="2020" name="mSystems">
        <title>Genome- and Community-Level Interaction Insights into Carbon Utilization and Element Cycling Functions of Hydrothermarchaeota in Hydrothermal Sediment.</title>
        <authorList>
            <person name="Zhou Z."/>
            <person name="Liu Y."/>
            <person name="Xu W."/>
            <person name="Pan J."/>
            <person name="Luo Z.H."/>
            <person name="Li M."/>
        </authorList>
    </citation>
    <scope>NUCLEOTIDE SEQUENCE [LARGE SCALE GENOMIC DNA]</scope>
    <source>
        <strain evidence="2">SpSt-1084</strain>
    </source>
</reference>
<gene>
    <name evidence="2" type="ORF">ENM42_03485</name>
</gene>
<keyword evidence="1" id="KW-1133">Transmembrane helix</keyword>
<keyword evidence="1" id="KW-0472">Membrane</keyword>
<feature type="transmembrane region" description="Helical" evidence="1">
    <location>
        <begin position="9"/>
        <end position="31"/>
    </location>
</feature>
<feature type="transmembrane region" description="Helical" evidence="1">
    <location>
        <begin position="120"/>
        <end position="140"/>
    </location>
</feature>
<dbReference type="AlphaFoldDB" id="A0A7C5U6R7"/>
<feature type="transmembrane region" description="Helical" evidence="1">
    <location>
        <begin position="51"/>
        <end position="72"/>
    </location>
</feature>
<feature type="transmembrane region" description="Helical" evidence="1">
    <location>
        <begin position="81"/>
        <end position="100"/>
    </location>
</feature>
<organism evidence="2">
    <name type="scientific">Caldiarchaeum subterraneum</name>
    <dbReference type="NCBI Taxonomy" id="311458"/>
    <lineage>
        <taxon>Archaea</taxon>
        <taxon>Nitrososphaerota</taxon>
        <taxon>Candidatus Caldarchaeales</taxon>
        <taxon>Candidatus Caldarchaeaceae</taxon>
        <taxon>Candidatus Caldarchaeum</taxon>
    </lineage>
</organism>
<protein>
    <recommendedName>
        <fullName evidence="3">Ferric oxidoreductase domain-containing protein</fullName>
    </recommendedName>
</protein>
<sequence>MAGPLNTLLLYRGVLVVLLGIVVYFLVSGFGPLLTSPRISLDVLDWKGGGWAGYRLGYAGTVMLVIAQAYLFRPRILNKLILLNMHCYLTTAGGTLILLHSGFPYSFTYWNFHERIYPSLGVYGLVGMQGLAAWMVLLLIASGFYGRYLYGKTRAFKKWHLFHSVFSAVLYVAGVIHLMLVVTLKHVSAV</sequence>
<name>A0A7C5U6R7_CALS0</name>
<evidence type="ECO:0000313" key="2">
    <source>
        <dbReference type="EMBL" id="HHR40873.1"/>
    </source>
</evidence>
<evidence type="ECO:0000256" key="1">
    <source>
        <dbReference type="SAM" id="Phobius"/>
    </source>
</evidence>
<accession>A0A7C5U6R7</accession>
<proteinExistence type="predicted"/>
<keyword evidence="1" id="KW-0812">Transmembrane</keyword>
<feature type="transmembrane region" description="Helical" evidence="1">
    <location>
        <begin position="161"/>
        <end position="184"/>
    </location>
</feature>
<comment type="caution">
    <text evidence="2">The sequence shown here is derived from an EMBL/GenBank/DDBJ whole genome shotgun (WGS) entry which is preliminary data.</text>
</comment>
<evidence type="ECO:0008006" key="3">
    <source>
        <dbReference type="Google" id="ProtNLM"/>
    </source>
</evidence>
<dbReference type="EMBL" id="DRXS01000190">
    <property type="protein sequence ID" value="HHR40873.1"/>
    <property type="molecule type" value="Genomic_DNA"/>
</dbReference>